<sequence length="215" mass="24734">MAVLENRYIYLHGFASGTQSTKAQFLRHCWQKRGLAMEIPDLNGDDFSSLTLTRQIVQVGRLIEQSQFPVTLIGSSFGGLTAAWLAETYFQVQRLVLLAPAFNFGPIWLGQLGAETLANWQKSGSLSVYHYGYRRYLPIDYKLIEDLANYPQEKLIRQLPTLIIHGRADEVIPLENSRHYCMNRPWVKLIELDSDHALTDVMTRIWAEIQLFLNF</sequence>
<gene>
    <name evidence="1" type="ORF">EWV63_15140</name>
</gene>
<proteinExistence type="predicted"/>
<dbReference type="Gene3D" id="3.40.50.1820">
    <property type="entry name" value="alpha/beta hydrolase"/>
    <property type="match status" value="1"/>
</dbReference>
<dbReference type="Pfam" id="PF05728">
    <property type="entry name" value="UPF0227"/>
    <property type="match status" value="1"/>
</dbReference>
<accession>A0A552AGC0</accession>
<name>A0A552AGC0_MICAE</name>
<dbReference type="EMBL" id="SFBR01000132">
    <property type="protein sequence ID" value="TRT84517.1"/>
    <property type="molecule type" value="Genomic_DNA"/>
</dbReference>
<evidence type="ECO:0000313" key="1">
    <source>
        <dbReference type="EMBL" id="TRT84517.1"/>
    </source>
</evidence>
<comment type="caution">
    <text evidence="1">The sequence shown here is derived from an EMBL/GenBank/DDBJ whole genome shotgun (WGS) entry which is preliminary data.</text>
</comment>
<dbReference type="AlphaFoldDB" id="A0A552AGC0"/>
<organism evidence="1 2">
    <name type="scientific">Microcystis aeruginosa Ma_OC_H_19870700_S124</name>
    <dbReference type="NCBI Taxonomy" id="2486262"/>
    <lineage>
        <taxon>Bacteria</taxon>
        <taxon>Bacillati</taxon>
        <taxon>Cyanobacteriota</taxon>
        <taxon>Cyanophyceae</taxon>
        <taxon>Oscillatoriophycideae</taxon>
        <taxon>Chroococcales</taxon>
        <taxon>Microcystaceae</taxon>
        <taxon>Microcystis</taxon>
    </lineage>
</organism>
<protein>
    <submittedName>
        <fullName evidence="1">Esterase</fullName>
    </submittedName>
</protein>
<dbReference type="Proteomes" id="UP000316280">
    <property type="component" value="Unassembled WGS sequence"/>
</dbReference>
<reference evidence="1 2" key="1">
    <citation type="submission" date="2019-01" db="EMBL/GenBank/DDBJ databases">
        <title>Coherence of Microcystis species and biogeography revealed through population genomics.</title>
        <authorList>
            <person name="Perez-Carrascal O.M."/>
            <person name="Terrat Y."/>
            <person name="Giani A."/>
            <person name="Fortin N."/>
            <person name="Tromas N."/>
            <person name="Shapiro B.J."/>
        </authorList>
    </citation>
    <scope>NUCLEOTIDE SEQUENCE [LARGE SCALE GENOMIC DNA]</scope>
    <source>
        <strain evidence="1">Ma_OC_H_19870700_S124</strain>
    </source>
</reference>
<evidence type="ECO:0000313" key="2">
    <source>
        <dbReference type="Proteomes" id="UP000316280"/>
    </source>
</evidence>
<dbReference type="InterPro" id="IPR008886">
    <property type="entry name" value="UPF0227/Esterase_YqiA"/>
</dbReference>
<dbReference type="InterPro" id="IPR029058">
    <property type="entry name" value="AB_hydrolase_fold"/>
</dbReference>
<dbReference type="SUPFAM" id="SSF53474">
    <property type="entry name" value="alpha/beta-Hydrolases"/>
    <property type="match status" value="1"/>
</dbReference>